<name>A0A9X8UHR1_9FIRM</name>
<dbReference type="OrthoDB" id="1955518at2"/>
<evidence type="ECO:0000313" key="1">
    <source>
        <dbReference type="EMBL" id="TCL42487.1"/>
    </source>
</evidence>
<reference evidence="1 2" key="1">
    <citation type="submission" date="2019-03" db="EMBL/GenBank/DDBJ databases">
        <title>Genomic Encyclopedia of Type Strains, Phase IV (KMG-IV): sequencing the most valuable type-strain genomes for metagenomic binning, comparative biology and taxonomic classification.</title>
        <authorList>
            <person name="Goeker M."/>
        </authorList>
    </citation>
    <scope>NUCLEOTIDE SEQUENCE [LARGE SCALE GENOMIC DNA]</scope>
    <source>
        <strain evidence="1 2">DSM 100433</strain>
    </source>
</reference>
<dbReference type="RefSeq" id="WP_079699979.1">
    <property type="nucleotide sequence ID" value="NZ_JADNAH010000033.1"/>
</dbReference>
<gene>
    <name evidence="1" type="ORF">EDD78_110113</name>
</gene>
<sequence>MNIEEILDVLDEVLDRAWNLPLTGGRCVVDADKVRDMIDEVRLNLPGEIKQAKAIVADRAEIISVAKREAEGIVQKAEEHAKAMISKEEIVKQSQARAAEIMQQAQMKAREIRSAAQDYSENVLRQTEESLARSLSDVKGTRQGLRNAIRK</sequence>
<dbReference type="AlphaFoldDB" id="A0A9X8UHR1"/>
<organism evidence="1 2">
    <name type="scientific">Harryflintia acetispora</name>
    <dbReference type="NCBI Taxonomy" id="1849041"/>
    <lineage>
        <taxon>Bacteria</taxon>
        <taxon>Bacillati</taxon>
        <taxon>Bacillota</taxon>
        <taxon>Clostridia</taxon>
        <taxon>Eubacteriales</taxon>
        <taxon>Oscillospiraceae</taxon>
        <taxon>Harryflintia</taxon>
    </lineage>
</organism>
<evidence type="ECO:0000313" key="2">
    <source>
        <dbReference type="Proteomes" id="UP000294682"/>
    </source>
</evidence>
<dbReference type="EMBL" id="SLUK01000010">
    <property type="protein sequence ID" value="TCL42487.1"/>
    <property type="molecule type" value="Genomic_DNA"/>
</dbReference>
<comment type="caution">
    <text evidence="1">The sequence shown here is derived from an EMBL/GenBank/DDBJ whole genome shotgun (WGS) entry which is preliminary data.</text>
</comment>
<keyword evidence="2" id="KW-1185">Reference proteome</keyword>
<dbReference type="Proteomes" id="UP000294682">
    <property type="component" value="Unassembled WGS sequence"/>
</dbReference>
<protein>
    <recommendedName>
        <fullName evidence="3">ATPase</fullName>
    </recommendedName>
</protein>
<accession>A0A9X8UHR1</accession>
<proteinExistence type="predicted"/>
<evidence type="ECO:0008006" key="3">
    <source>
        <dbReference type="Google" id="ProtNLM"/>
    </source>
</evidence>